<dbReference type="InterPro" id="IPR052734">
    <property type="entry name" value="Nod_factor_acetyltransferase"/>
</dbReference>
<evidence type="ECO:0000256" key="1">
    <source>
        <dbReference type="SAM" id="Phobius"/>
    </source>
</evidence>
<dbReference type="Pfam" id="PF01757">
    <property type="entry name" value="Acyl_transf_3"/>
    <property type="match status" value="1"/>
</dbReference>
<dbReference type="Proteomes" id="UP000093391">
    <property type="component" value="Chromosome"/>
</dbReference>
<dbReference type="KEGG" id="ala:BFG52_09495"/>
<gene>
    <name evidence="3" type="ORF">BFG52_09495</name>
</gene>
<evidence type="ECO:0000313" key="4">
    <source>
        <dbReference type="Proteomes" id="UP000093391"/>
    </source>
</evidence>
<accession>A0A1B2M0L0</accession>
<dbReference type="RefSeq" id="WP_067555240.1">
    <property type="nucleotide sequence ID" value="NZ_CP016895.1"/>
</dbReference>
<dbReference type="OrthoDB" id="6623990at2"/>
<dbReference type="PANTHER" id="PTHR37312:SF1">
    <property type="entry name" value="MEMBRANE-BOUND ACYLTRANSFERASE YKRP-RELATED"/>
    <property type="match status" value="1"/>
</dbReference>
<feature type="transmembrane region" description="Helical" evidence="1">
    <location>
        <begin position="256"/>
        <end position="273"/>
    </location>
</feature>
<feature type="transmembrane region" description="Helical" evidence="1">
    <location>
        <begin position="12"/>
        <end position="31"/>
    </location>
</feature>
<feature type="transmembrane region" description="Helical" evidence="1">
    <location>
        <begin position="279"/>
        <end position="302"/>
    </location>
</feature>
<evidence type="ECO:0000313" key="3">
    <source>
        <dbReference type="EMBL" id="AOA58563.1"/>
    </source>
</evidence>
<keyword evidence="1" id="KW-1133">Transmembrane helix</keyword>
<organism evidence="3 4">
    <name type="scientific">Acinetobacter larvae</name>
    <dbReference type="NCBI Taxonomy" id="1789224"/>
    <lineage>
        <taxon>Bacteria</taxon>
        <taxon>Pseudomonadati</taxon>
        <taxon>Pseudomonadota</taxon>
        <taxon>Gammaproteobacteria</taxon>
        <taxon>Moraxellales</taxon>
        <taxon>Moraxellaceae</taxon>
        <taxon>Acinetobacter</taxon>
    </lineage>
</organism>
<keyword evidence="4" id="KW-1185">Reference proteome</keyword>
<keyword evidence="1" id="KW-0472">Membrane</keyword>
<evidence type="ECO:0000259" key="2">
    <source>
        <dbReference type="Pfam" id="PF01757"/>
    </source>
</evidence>
<dbReference type="GO" id="GO:0016747">
    <property type="term" value="F:acyltransferase activity, transferring groups other than amino-acyl groups"/>
    <property type="evidence" value="ECO:0007669"/>
    <property type="project" value="InterPro"/>
</dbReference>
<feature type="transmembrane region" description="Helical" evidence="1">
    <location>
        <begin position="184"/>
        <end position="204"/>
    </location>
</feature>
<sequence length="315" mass="36295">MRDQYLDACKGILIFLVVFGHFLERFMGWNFTESKFLLSAIYSLHMPAFIFISGLLFKDKQITFKVLYFLSLLVPFQLFYIGLDYALTGHWFTAWYSRPYWILWYLFAMLAWVILTPLLKKTPYPLAVALLLACAIGFSPINNYILSIGRIFTFLPFFVAGHLYGATIVQWLRTKSFLVLKGFIALMVIAVLCQYFSIRPAWLYGSFSYQQLAVTPVTGSVFRLMLLGLSSMGILAILSFTTGFIQVFARLGQKSLSVYLFHGLWIMCLTTLFKPALHPIYLLILCLGLSMMSCIIFQAEIFDKFLKKISYKVRH</sequence>
<dbReference type="InterPro" id="IPR002656">
    <property type="entry name" value="Acyl_transf_3_dom"/>
</dbReference>
<protein>
    <recommendedName>
        <fullName evidence="2">Acyltransferase 3 domain-containing protein</fullName>
    </recommendedName>
</protein>
<dbReference type="STRING" id="1789224.BFG52_09495"/>
<reference evidence="3 4" key="1">
    <citation type="submission" date="2016-08" db="EMBL/GenBank/DDBJ databases">
        <authorList>
            <person name="Seilhamer J.J."/>
        </authorList>
    </citation>
    <scope>NUCLEOTIDE SEQUENCE [LARGE SCALE GENOMIC DNA]</scope>
    <source>
        <strain evidence="3 4">BRTC-1</strain>
    </source>
</reference>
<feature type="transmembrane region" description="Helical" evidence="1">
    <location>
        <begin position="99"/>
        <end position="119"/>
    </location>
</feature>
<feature type="transmembrane region" description="Helical" evidence="1">
    <location>
        <begin position="66"/>
        <end position="87"/>
    </location>
</feature>
<dbReference type="EMBL" id="CP016895">
    <property type="protein sequence ID" value="AOA58563.1"/>
    <property type="molecule type" value="Genomic_DNA"/>
</dbReference>
<feature type="transmembrane region" description="Helical" evidence="1">
    <location>
        <begin position="37"/>
        <end position="57"/>
    </location>
</feature>
<proteinExistence type="predicted"/>
<dbReference type="PANTHER" id="PTHR37312">
    <property type="entry name" value="MEMBRANE-BOUND ACYLTRANSFERASE YKRP-RELATED"/>
    <property type="match status" value="1"/>
</dbReference>
<keyword evidence="1" id="KW-0812">Transmembrane</keyword>
<feature type="transmembrane region" description="Helical" evidence="1">
    <location>
        <begin position="151"/>
        <end position="172"/>
    </location>
</feature>
<feature type="transmembrane region" description="Helical" evidence="1">
    <location>
        <begin position="126"/>
        <end position="145"/>
    </location>
</feature>
<name>A0A1B2M0L0_9GAMM</name>
<feature type="domain" description="Acyltransferase 3" evidence="2">
    <location>
        <begin position="4"/>
        <end position="297"/>
    </location>
</feature>
<feature type="transmembrane region" description="Helical" evidence="1">
    <location>
        <begin position="224"/>
        <end position="249"/>
    </location>
</feature>
<dbReference type="AlphaFoldDB" id="A0A1B2M0L0"/>